<keyword evidence="3" id="KW-1185">Reference proteome</keyword>
<dbReference type="AlphaFoldDB" id="A0A1T5PCN0"/>
<dbReference type="STRING" id="393003.SAMN05660461_5929"/>
<protein>
    <submittedName>
        <fullName evidence="2">Enolase C-terminal domain-like</fullName>
    </submittedName>
</protein>
<dbReference type="Pfam" id="PF13378">
    <property type="entry name" value="MR_MLE_C"/>
    <property type="match status" value="1"/>
</dbReference>
<evidence type="ECO:0000259" key="1">
    <source>
        <dbReference type="Pfam" id="PF13378"/>
    </source>
</evidence>
<dbReference type="RefSeq" id="WP_079473194.1">
    <property type="nucleotide sequence ID" value="NZ_FUZZ01000006.1"/>
</dbReference>
<dbReference type="InterPro" id="IPR029065">
    <property type="entry name" value="Enolase_C-like"/>
</dbReference>
<evidence type="ECO:0000313" key="2">
    <source>
        <dbReference type="EMBL" id="SKD10029.1"/>
    </source>
</evidence>
<dbReference type="GO" id="GO:0016854">
    <property type="term" value="F:racemase and epimerase activity"/>
    <property type="evidence" value="ECO:0007669"/>
    <property type="project" value="UniProtKB-ARBA"/>
</dbReference>
<dbReference type="InterPro" id="IPR036849">
    <property type="entry name" value="Enolase-like_C_sf"/>
</dbReference>
<name>A0A1T5PCN0_9BACT</name>
<evidence type="ECO:0000313" key="3">
    <source>
        <dbReference type="Proteomes" id="UP000190166"/>
    </source>
</evidence>
<sequence>MDRRKFLANSAILTIGSRVYKTLGMGKSAPSVADLIRLTATASNFEREKLRIPFGFKGGYLTELWQTAVQLKTDRVSGIGLATQSVLYGDADLFAAYSEAAANSLMFALTEKALHLAKDIPFRTPVDLFERLLPAVTNEAVSLTGKKDINPNFVLNALVSLDNAAWLVYAAENGFKDYEQMIPEIYRPALSTHNSKIGVMFQVSYKMPVQDIVKAADEGYFIIKIKTGQPGTQQEMVEKDAARIKAIHDALRLKSTPHTKHNRILYTLDCNGRYEKKSTLQQLIEQIKGNGLMDHLLLIEEPFPETNDEYVGDLGVRIAADESANNEENTLKRIRQGYKAIVLKAVAKTLSLTFRIVKVAHAHHIPCFCSDLTVNPILVDWHKNLAARLLPFPELGIGMMETNGKENYMGWETMKQYLPARDASWVNAKQGVFELDDSFYQTAGGIFRPSDHYVEMFRKT</sequence>
<accession>A0A1T5PCN0</accession>
<organism evidence="2 3">
    <name type="scientific">Chitinophaga ginsengisegetis</name>
    <dbReference type="NCBI Taxonomy" id="393003"/>
    <lineage>
        <taxon>Bacteria</taxon>
        <taxon>Pseudomonadati</taxon>
        <taxon>Bacteroidota</taxon>
        <taxon>Chitinophagia</taxon>
        <taxon>Chitinophagales</taxon>
        <taxon>Chitinophagaceae</taxon>
        <taxon>Chitinophaga</taxon>
    </lineage>
</organism>
<dbReference type="SUPFAM" id="SSF51604">
    <property type="entry name" value="Enolase C-terminal domain-like"/>
    <property type="match status" value="1"/>
</dbReference>
<reference evidence="2 3" key="1">
    <citation type="submission" date="2017-02" db="EMBL/GenBank/DDBJ databases">
        <authorList>
            <person name="Peterson S.W."/>
        </authorList>
    </citation>
    <scope>NUCLEOTIDE SEQUENCE [LARGE SCALE GENOMIC DNA]</scope>
    <source>
        <strain evidence="2 3">DSM 18108</strain>
    </source>
</reference>
<dbReference type="EMBL" id="FUZZ01000006">
    <property type="protein sequence ID" value="SKD10029.1"/>
    <property type="molecule type" value="Genomic_DNA"/>
</dbReference>
<proteinExistence type="predicted"/>
<gene>
    <name evidence="2" type="ORF">SAMN05660461_5929</name>
</gene>
<feature type="domain" description="Enolase C-terminal" evidence="1">
    <location>
        <begin position="214"/>
        <end position="379"/>
    </location>
</feature>
<dbReference type="Gene3D" id="3.20.20.120">
    <property type="entry name" value="Enolase-like C-terminal domain"/>
    <property type="match status" value="1"/>
</dbReference>
<dbReference type="Proteomes" id="UP000190166">
    <property type="component" value="Unassembled WGS sequence"/>
</dbReference>